<name>A0ABQ7QKT2_PLUXY</name>
<gene>
    <name evidence="2" type="ORF">JYU34_008375</name>
</gene>
<dbReference type="Proteomes" id="UP000823941">
    <property type="component" value="Chromosome 12"/>
</dbReference>
<evidence type="ECO:0000313" key="3">
    <source>
        <dbReference type="Proteomes" id="UP000823941"/>
    </source>
</evidence>
<accession>A0ABQ7QKT2</accession>
<feature type="compositionally biased region" description="Gly residues" evidence="1">
    <location>
        <begin position="8"/>
        <end position="21"/>
    </location>
</feature>
<evidence type="ECO:0000256" key="1">
    <source>
        <dbReference type="SAM" id="MobiDB-lite"/>
    </source>
</evidence>
<dbReference type="EMBL" id="JAHIBW010000012">
    <property type="protein sequence ID" value="KAG7305837.1"/>
    <property type="molecule type" value="Genomic_DNA"/>
</dbReference>
<sequence>MSRDMSRGGHGGRGGTGGDACDGGHQSRAKSAALGGFCAVSCYAHSTVFAPCGGGGGGGGGGAGAGPC</sequence>
<organism evidence="2 3">
    <name type="scientific">Plutella xylostella</name>
    <name type="common">Diamondback moth</name>
    <name type="synonym">Plutella maculipennis</name>
    <dbReference type="NCBI Taxonomy" id="51655"/>
    <lineage>
        <taxon>Eukaryota</taxon>
        <taxon>Metazoa</taxon>
        <taxon>Ecdysozoa</taxon>
        <taxon>Arthropoda</taxon>
        <taxon>Hexapoda</taxon>
        <taxon>Insecta</taxon>
        <taxon>Pterygota</taxon>
        <taxon>Neoptera</taxon>
        <taxon>Endopterygota</taxon>
        <taxon>Lepidoptera</taxon>
        <taxon>Glossata</taxon>
        <taxon>Ditrysia</taxon>
        <taxon>Yponomeutoidea</taxon>
        <taxon>Plutellidae</taxon>
        <taxon>Plutella</taxon>
    </lineage>
</organism>
<protein>
    <submittedName>
        <fullName evidence="2">Uncharacterized protein</fullName>
    </submittedName>
</protein>
<feature type="region of interest" description="Disordered" evidence="1">
    <location>
        <begin position="1"/>
        <end position="28"/>
    </location>
</feature>
<reference evidence="2 3" key="1">
    <citation type="submission" date="2021-06" db="EMBL/GenBank/DDBJ databases">
        <title>A haploid diamondback moth (Plutella xylostella L.) genome assembly resolves 31 chromosomes and identifies a diamide resistance mutation.</title>
        <authorList>
            <person name="Ward C.M."/>
            <person name="Perry K.D."/>
            <person name="Baker G."/>
            <person name="Powis K."/>
            <person name="Heckel D.G."/>
            <person name="Baxter S.W."/>
        </authorList>
    </citation>
    <scope>NUCLEOTIDE SEQUENCE [LARGE SCALE GENOMIC DNA]</scope>
    <source>
        <strain evidence="2 3">LV</strain>
        <tissue evidence="2">Single pupa</tissue>
    </source>
</reference>
<evidence type="ECO:0000313" key="2">
    <source>
        <dbReference type="EMBL" id="KAG7305837.1"/>
    </source>
</evidence>
<comment type="caution">
    <text evidence="2">The sequence shown here is derived from an EMBL/GenBank/DDBJ whole genome shotgun (WGS) entry which is preliminary data.</text>
</comment>
<proteinExistence type="predicted"/>
<keyword evidence="3" id="KW-1185">Reference proteome</keyword>